<dbReference type="OrthoDB" id="5123238at2"/>
<dbReference type="AlphaFoldDB" id="A0A239N6S9"/>
<feature type="chain" id="PRO_5013031870" description="Peptidase inhibitor family I36" evidence="1">
    <location>
        <begin position="27"/>
        <end position="195"/>
    </location>
</feature>
<sequence length="195" mass="20265">MGIKRQLAIGAGVLASLLLAPTAAHAAPAGKHCVVSASTGAAMVCYSSFRTAISNASGGRVTDAPADAKVALNDQKFAKKLDDLPSARSNAPTAAAASNIIISIEYTGEDFGGSSLTVTGTHACDNALSPVEFTLASMPSGWNDDIESFRAFANCAAKHFLHIGATGPFNDNAFFFSRTEFESWLDDEVSSIAWT</sequence>
<keyword evidence="3" id="KW-1185">Reference proteome</keyword>
<feature type="signal peptide" evidence="1">
    <location>
        <begin position="1"/>
        <end position="26"/>
    </location>
</feature>
<reference evidence="2 3" key="1">
    <citation type="submission" date="2017-06" db="EMBL/GenBank/DDBJ databases">
        <authorList>
            <person name="Kim H.J."/>
            <person name="Triplett B.A."/>
        </authorList>
    </citation>
    <scope>NUCLEOTIDE SEQUENCE [LARGE SCALE GENOMIC DNA]</scope>
    <source>
        <strain evidence="2 3">CGMCC 4.5593</strain>
    </source>
</reference>
<evidence type="ECO:0000256" key="1">
    <source>
        <dbReference type="SAM" id="SignalP"/>
    </source>
</evidence>
<gene>
    <name evidence="2" type="ORF">SAMN05421812_107291</name>
</gene>
<keyword evidence="1" id="KW-0732">Signal</keyword>
<evidence type="ECO:0008006" key="4">
    <source>
        <dbReference type="Google" id="ProtNLM"/>
    </source>
</evidence>
<evidence type="ECO:0000313" key="2">
    <source>
        <dbReference type="EMBL" id="SNT50183.1"/>
    </source>
</evidence>
<dbReference type="Gene3D" id="2.60.20.10">
    <property type="entry name" value="Crystallins"/>
    <property type="match status" value="1"/>
</dbReference>
<dbReference type="Proteomes" id="UP000198362">
    <property type="component" value="Unassembled WGS sequence"/>
</dbReference>
<name>A0A239N6S9_9ACTN</name>
<protein>
    <recommendedName>
        <fullName evidence="4">Peptidase inhibitor family I36</fullName>
    </recommendedName>
</protein>
<proteinExistence type="predicted"/>
<dbReference type="RefSeq" id="WP_144022681.1">
    <property type="nucleotide sequence ID" value="NZ_FZPH01000007.1"/>
</dbReference>
<dbReference type="EMBL" id="FZPH01000007">
    <property type="protein sequence ID" value="SNT50183.1"/>
    <property type="molecule type" value="Genomic_DNA"/>
</dbReference>
<organism evidence="2 3">
    <name type="scientific">Asanoa hainanensis</name>
    <dbReference type="NCBI Taxonomy" id="560556"/>
    <lineage>
        <taxon>Bacteria</taxon>
        <taxon>Bacillati</taxon>
        <taxon>Actinomycetota</taxon>
        <taxon>Actinomycetes</taxon>
        <taxon>Micromonosporales</taxon>
        <taxon>Micromonosporaceae</taxon>
        <taxon>Asanoa</taxon>
    </lineage>
</organism>
<accession>A0A239N6S9</accession>
<evidence type="ECO:0000313" key="3">
    <source>
        <dbReference type="Proteomes" id="UP000198362"/>
    </source>
</evidence>